<keyword evidence="1 13" id="KW-0004">4Fe-4S</keyword>
<evidence type="ECO:0000256" key="13">
    <source>
        <dbReference type="HAMAP-Rule" id="MF_01850"/>
    </source>
</evidence>
<dbReference type="CDD" id="cd24138">
    <property type="entry name" value="TtcA-like"/>
    <property type="match status" value="1"/>
</dbReference>
<comment type="subunit">
    <text evidence="13">Homodimer.</text>
</comment>
<dbReference type="GO" id="GO:0034227">
    <property type="term" value="P:tRNA thio-modification"/>
    <property type="evidence" value="ECO:0007669"/>
    <property type="project" value="UniProtKB-UniRule"/>
</dbReference>
<sequence>MNTATSAWTADDTDDLAVAIEPTAAGTDTAAATAAARERKIAFENKKLEKRLCRQVGQAIVDFNMIEDGDKVMVCVSGGKDSYGLLDILMKLRQRAPIRFDLIAVNLDQKQPGFPADVLPRYLESVGVPFHIETQDTYSIVKQKIPEGKTMCSLCSRLRRGILYRVATELGATKVALGHHRDDMLQTLFLNMFFGGKLKGMPPKLASDNGEHMIIRPLAYVDEKDPTRWAQVRDYPIIPCTLCGSQENLQRKQVGNMLRDWEKQYPGHIENMLTALQNVVPSHLMDRTLHDFAGLKTTGRANPEGDKAFDPESFDETPASGRAPNGLPAVQVIKL</sequence>
<comment type="miscellaneous">
    <text evidence="13">The thiolation reaction likely consists of two steps: a first activation step by ATP to form an adenylated intermediate of the target base of tRNA, and a second nucleophilic substitution step of the sulfur (S) atom supplied by the hydrosulfide attached to the Fe-S cluster.</text>
</comment>
<keyword evidence="2 13" id="KW-0963">Cytoplasm</keyword>
<accession>A0A7V8FRC4</accession>
<keyword evidence="12 13" id="KW-0411">Iron-sulfur</keyword>
<feature type="binding site" evidence="13">
    <location>
        <position position="155"/>
    </location>
    <ligand>
        <name>[4Fe-4S] cluster</name>
        <dbReference type="ChEBI" id="CHEBI:49883"/>
    </ligand>
</feature>
<feature type="binding site" evidence="13">
    <location>
        <position position="243"/>
    </location>
    <ligand>
        <name>[4Fe-4S] cluster</name>
        <dbReference type="ChEBI" id="CHEBI:49883"/>
    </ligand>
</feature>
<comment type="cofactor">
    <cofactor evidence="13">
        <name>[4Fe-4S] cluster</name>
        <dbReference type="ChEBI" id="CHEBI:49883"/>
    </cofactor>
    <text evidence="13">Binds 1 [4Fe-4S] cluster per subunit. The cluster is chelated by three Cys residues, the fourth Fe has a free coordination site that may bind a sulfur atom transferred from the persulfide of IscS.</text>
</comment>
<comment type="cofactor">
    <cofactor evidence="13">
        <name>Mg(2+)</name>
        <dbReference type="ChEBI" id="CHEBI:18420"/>
    </cofactor>
</comment>
<comment type="similarity">
    <text evidence="13">Belongs to the TtcA family.</text>
</comment>
<evidence type="ECO:0000256" key="1">
    <source>
        <dbReference type="ARBA" id="ARBA00022485"/>
    </source>
</evidence>
<dbReference type="Pfam" id="PF01171">
    <property type="entry name" value="ATP_bind_3"/>
    <property type="match status" value="1"/>
</dbReference>
<reference evidence="17" key="1">
    <citation type="journal article" date="2020" name="MBio">
        <title>Horizontal gene transfer to a defensive symbiont with a reduced genome amongst a multipartite beetle microbiome.</title>
        <authorList>
            <person name="Waterworth S.C."/>
            <person name="Florez L.V."/>
            <person name="Rees E.R."/>
            <person name="Hertweck C."/>
            <person name="Kaltenpoth M."/>
            <person name="Kwan J.C."/>
        </authorList>
    </citation>
    <scope>NUCLEOTIDE SEQUENCE [LARGE SCALE GENOMIC DNA]</scope>
</reference>
<keyword evidence="3 13" id="KW-0820">tRNA-binding</keyword>
<evidence type="ECO:0000256" key="2">
    <source>
        <dbReference type="ARBA" id="ARBA00022490"/>
    </source>
</evidence>
<evidence type="ECO:0000256" key="7">
    <source>
        <dbReference type="ARBA" id="ARBA00022741"/>
    </source>
</evidence>
<feature type="region of interest" description="Disordered" evidence="14">
    <location>
        <begin position="296"/>
        <end position="327"/>
    </location>
</feature>
<proteinExistence type="inferred from homology"/>
<comment type="function">
    <text evidence="13">Catalyzes the ATP-dependent 2-thiolation of cytidine in position 32 of tRNA, to form 2-thiocytidine (s(2)C32). The sulfur atoms are provided by the cysteine/cysteine desulfurase (IscS) system.</text>
</comment>
<dbReference type="GO" id="GO:0000287">
    <property type="term" value="F:magnesium ion binding"/>
    <property type="evidence" value="ECO:0007669"/>
    <property type="project" value="UniProtKB-UniRule"/>
</dbReference>
<evidence type="ECO:0000256" key="14">
    <source>
        <dbReference type="SAM" id="MobiDB-lite"/>
    </source>
</evidence>
<keyword evidence="4 13" id="KW-0808">Transferase</keyword>
<dbReference type="PANTHER" id="PTHR43686:SF1">
    <property type="entry name" value="AMINOTRAN_5 DOMAIN-CONTAINING PROTEIN"/>
    <property type="match status" value="1"/>
</dbReference>
<dbReference type="GO" id="GO:0051539">
    <property type="term" value="F:4 iron, 4 sulfur cluster binding"/>
    <property type="evidence" value="ECO:0007669"/>
    <property type="project" value="UniProtKB-UniRule"/>
</dbReference>
<keyword evidence="8 13" id="KW-0067">ATP-binding</keyword>
<keyword evidence="10 13" id="KW-0694">RNA-binding</keyword>
<comment type="subcellular location">
    <subcellularLocation>
        <location evidence="13">Cytoplasm</location>
    </subcellularLocation>
</comment>
<evidence type="ECO:0000256" key="10">
    <source>
        <dbReference type="ARBA" id="ARBA00022884"/>
    </source>
</evidence>
<evidence type="ECO:0000259" key="15">
    <source>
        <dbReference type="Pfam" id="PF01171"/>
    </source>
</evidence>
<dbReference type="Gene3D" id="3.40.50.620">
    <property type="entry name" value="HUPs"/>
    <property type="match status" value="1"/>
</dbReference>
<evidence type="ECO:0000256" key="3">
    <source>
        <dbReference type="ARBA" id="ARBA00022555"/>
    </source>
</evidence>
<keyword evidence="9 13" id="KW-0460">Magnesium</keyword>
<comment type="caution">
    <text evidence="16">The sequence shown here is derived from an EMBL/GenBank/DDBJ whole genome shotgun (WGS) entry which is preliminary data.</text>
</comment>
<comment type="catalytic activity">
    <reaction evidence="13">
        <text>cytidine(32) in tRNA + S-sulfanyl-L-cysteinyl-[cysteine desulfurase] + AH2 + ATP = 2-thiocytidine(32) in tRNA + L-cysteinyl-[cysteine desulfurase] + A + AMP + diphosphate + H(+)</text>
        <dbReference type="Rhea" id="RHEA:57048"/>
        <dbReference type="Rhea" id="RHEA-COMP:10288"/>
        <dbReference type="Rhea" id="RHEA-COMP:12157"/>
        <dbReference type="Rhea" id="RHEA-COMP:12158"/>
        <dbReference type="Rhea" id="RHEA-COMP:14821"/>
        <dbReference type="ChEBI" id="CHEBI:13193"/>
        <dbReference type="ChEBI" id="CHEBI:15378"/>
        <dbReference type="ChEBI" id="CHEBI:17499"/>
        <dbReference type="ChEBI" id="CHEBI:29950"/>
        <dbReference type="ChEBI" id="CHEBI:30616"/>
        <dbReference type="ChEBI" id="CHEBI:33019"/>
        <dbReference type="ChEBI" id="CHEBI:61963"/>
        <dbReference type="ChEBI" id="CHEBI:82748"/>
        <dbReference type="ChEBI" id="CHEBI:141453"/>
        <dbReference type="ChEBI" id="CHEBI:456215"/>
    </reaction>
</comment>
<organism evidence="16 17">
    <name type="scientific">Paracidovorax wautersii</name>
    <dbReference type="NCBI Taxonomy" id="1177982"/>
    <lineage>
        <taxon>Bacteria</taxon>
        <taxon>Pseudomonadati</taxon>
        <taxon>Pseudomonadota</taxon>
        <taxon>Betaproteobacteria</taxon>
        <taxon>Burkholderiales</taxon>
        <taxon>Comamonadaceae</taxon>
        <taxon>Paracidovorax</taxon>
    </lineage>
</organism>
<evidence type="ECO:0000256" key="5">
    <source>
        <dbReference type="ARBA" id="ARBA00022694"/>
    </source>
</evidence>
<dbReference type="Proteomes" id="UP000461670">
    <property type="component" value="Unassembled WGS sequence"/>
</dbReference>
<evidence type="ECO:0000256" key="6">
    <source>
        <dbReference type="ARBA" id="ARBA00022723"/>
    </source>
</evidence>
<evidence type="ECO:0000256" key="11">
    <source>
        <dbReference type="ARBA" id="ARBA00023004"/>
    </source>
</evidence>
<feature type="binding site" evidence="13">
    <location>
        <position position="152"/>
    </location>
    <ligand>
        <name>[4Fe-4S] cluster</name>
        <dbReference type="ChEBI" id="CHEBI:49883"/>
    </ligand>
</feature>
<evidence type="ECO:0000313" key="17">
    <source>
        <dbReference type="Proteomes" id="UP000461670"/>
    </source>
</evidence>
<comment type="pathway">
    <text evidence="13">tRNA modification.</text>
</comment>
<evidence type="ECO:0000256" key="12">
    <source>
        <dbReference type="ARBA" id="ARBA00023014"/>
    </source>
</evidence>
<keyword evidence="11 13" id="KW-0408">Iron</keyword>
<evidence type="ECO:0000256" key="9">
    <source>
        <dbReference type="ARBA" id="ARBA00022842"/>
    </source>
</evidence>
<gene>
    <name evidence="13 16" type="primary">ttcA</name>
    <name evidence="16" type="ORF">GAK30_00649</name>
</gene>
<keyword evidence="5 13" id="KW-0819">tRNA processing</keyword>
<dbReference type="NCBIfam" id="NF007972">
    <property type="entry name" value="PRK10696.1"/>
    <property type="match status" value="1"/>
</dbReference>
<keyword evidence="7 13" id="KW-0547">Nucleotide-binding</keyword>
<dbReference type="EMBL" id="WNDQ01000006">
    <property type="protein sequence ID" value="KAF1023196.1"/>
    <property type="molecule type" value="Genomic_DNA"/>
</dbReference>
<dbReference type="SUPFAM" id="SSF52402">
    <property type="entry name" value="Adenine nucleotide alpha hydrolases-like"/>
    <property type="match status" value="1"/>
</dbReference>
<protein>
    <recommendedName>
        <fullName evidence="13">tRNA-cytidine(32) 2-sulfurtransferase</fullName>
        <ecNumber evidence="13">2.8.1.-</ecNumber>
    </recommendedName>
    <alternativeName>
        <fullName evidence="13">Two-thiocytidine biosynthesis protein A</fullName>
    </alternativeName>
    <alternativeName>
        <fullName evidence="13">tRNA 2-thiocytidine biosynthesis protein TtcA</fullName>
    </alternativeName>
</protein>
<dbReference type="InterPro" id="IPR012089">
    <property type="entry name" value="tRNA_Cyd_32_2_STrfase"/>
</dbReference>
<dbReference type="PANTHER" id="PTHR43686">
    <property type="entry name" value="SULFURTRANSFERASE-RELATED"/>
    <property type="match status" value="1"/>
</dbReference>
<feature type="domain" description="tRNA(Ile)-lysidine/2-thiocytidine synthase N-terminal" evidence="15">
    <location>
        <begin position="71"/>
        <end position="231"/>
    </location>
</feature>
<dbReference type="GO" id="GO:0000049">
    <property type="term" value="F:tRNA binding"/>
    <property type="evidence" value="ECO:0007669"/>
    <property type="project" value="UniProtKB-KW"/>
</dbReference>
<dbReference type="EC" id="2.8.1.-" evidence="13"/>
<evidence type="ECO:0000256" key="4">
    <source>
        <dbReference type="ARBA" id="ARBA00022679"/>
    </source>
</evidence>
<dbReference type="InterPro" id="IPR011063">
    <property type="entry name" value="TilS/TtcA_N"/>
</dbReference>
<evidence type="ECO:0000256" key="8">
    <source>
        <dbReference type="ARBA" id="ARBA00022840"/>
    </source>
</evidence>
<dbReference type="GO" id="GO:0005737">
    <property type="term" value="C:cytoplasm"/>
    <property type="evidence" value="ECO:0007669"/>
    <property type="project" value="UniProtKB-SubCell"/>
</dbReference>
<evidence type="ECO:0000313" key="16">
    <source>
        <dbReference type="EMBL" id="KAF1023196.1"/>
    </source>
</evidence>
<dbReference type="GO" id="GO:0016783">
    <property type="term" value="F:sulfurtransferase activity"/>
    <property type="evidence" value="ECO:0007669"/>
    <property type="project" value="UniProtKB-UniRule"/>
</dbReference>
<dbReference type="HAMAP" id="MF_01850">
    <property type="entry name" value="TtcA"/>
    <property type="match status" value="1"/>
</dbReference>
<dbReference type="InterPro" id="IPR014729">
    <property type="entry name" value="Rossmann-like_a/b/a_fold"/>
</dbReference>
<feature type="short sequence motif" description="PP-loop motif" evidence="13">
    <location>
        <begin position="77"/>
        <end position="82"/>
    </location>
</feature>
<dbReference type="AlphaFoldDB" id="A0A7V8FRC4"/>
<keyword evidence="6 13" id="KW-0479">Metal-binding</keyword>
<name>A0A7V8FRC4_9BURK</name>
<dbReference type="GO" id="GO:0005524">
    <property type="term" value="F:ATP binding"/>
    <property type="evidence" value="ECO:0007669"/>
    <property type="project" value="UniProtKB-UniRule"/>
</dbReference>